<feature type="compositionally biased region" description="Basic and acidic residues" evidence="3">
    <location>
        <begin position="362"/>
        <end position="374"/>
    </location>
</feature>
<keyword evidence="4" id="KW-0732">Signal</keyword>
<evidence type="ECO:0000313" key="7">
    <source>
        <dbReference type="Proteomes" id="UP000503096"/>
    </source>
</evidence>
<dbReference type="InterPro" id="IPR001309">
    <property type="entry name" value="Pept_C14_p20"/>
</dbReference>
<dbReference type="Pfam" id="PF00656">
    <property type="entry name" value="Peptidase_C14"/>
    <property type="match status" value="1"/>
</dbReference>
<name>A0A6M4H328_9PROT</name>
<feature type="compositionally biased region" description="Low complexity" evidence="3">
    <location>
        <begin position="375"/>
        <end position="399"/>
    </location>
</feature>
<dbReference type="PANTHER" id="PTHR43215">
    <property type="entry name" value="RADIAL SPOKE HEAD 1 HOMOLOG"/>
    <property type="match status" value="1"/>
</dbReference>
<sequence>MSDNFSLMNAFSNRLLALACAMLVSVASASDRVALLIGNNNYAAAPLRNAVNDARDLSEALKELGFKVIVRENTTRKDMVDAIREFGAALDGANTALFFYAGHAMQFKDRNYLVPIDAAMGSEEDVTFFSVEIGQIFDRMDRAKTRFNFLVLDACRDNPFAASFKVTSSGLAQMSSPSGTLIAYATAPGSVAADGFGRNGIYTKHILQNIKVPDLPVEIMFKRVRESVERETKKQQTPWDSSSLKGDFAFNSTGRASGGSAVASGPSADSQLQIEREFWISVRDSTRADDIQAYLDKYPSGNFSPLARNRLNALLRPGVVAAAPASAAPASASPPASPAATVPATTAPAQAVEPKPATQRAETVKDVAKAEAKPEVVAAAPASTAATAPSRSAAITAPAMPTPKPPEQPGREIAPGVREIEFSDGSIYRGGMRGTALHGKGEYVSKAFQYQGEFKEGQKHGAGLYNWENGDRYEGEFIDDRPSGKGKYKFSNGDAYEGDVLNGVIVGRGTYVSKNGDTFEGSFTDGRPNGTGVYRFATGDRYEGEMVLGKLQGRGRYFTRDGDRIEAPFVDGKPQGKGNYHFSNKDRYEGDINGGVLSGDGAYYYSSGAKYEGQVKEGRPQGKGVFWFTDGSRFEGEFDNGLARAKGEIIRADGTRAPGEIVEGNAKVLN</sequence>
<dbReference type="SMART" id="SM00115">
    <property type="entry name" value="CASc"/>
    <property type="match status" value="1"/>
</dbReference>
<dbReference type="RefSeq" id="WP_171160461.1">
    <property type="nucleotide sequence ID" value="NZ_CP053073.1"/>
</dbReference>
<evidence type="ECO:0000256" key="1">
    <source>
        <dbReference type="ARBA" id="ARBA00010134"/>
    </source>
</evidence>
<dbReference type="KEGG" id="upl:DSM104440_00502"/>
<feature type="compositionally biased region" description="Low complexity" evidence="3">
    <location>
        <begin position="328"/>
        <end position="349"/>
    </location>
</feature>
<dbReference type="GO" id="GO:0005829">
    <property type="term" value="C:cytosol"/>
    <property type="evidence" value="ECO:0007669"/>
    <property type="project" value="TreeGrafter"/>
</dbReference>
<dbReference type="GO" id="GO:0006508">
    <property type="term" value="P:proteolysis"/>
    <property type="evidence" value="ECO:0007669"/>
    <property type="project" value="InterPro"/>
</dbReference>
<feature type="region of interest" description="Disordered" evidence="3">
    <location>
        <begin position="328"/>
        <end position="412"/>
    </location>
</feature>
<dbReference type="InterPro" id="IPR029030">
    <property type="entry name" value="Caspase-like_dom_sf"/>
</dbReference>
<dbReference type="EMBL" id="CP053073">
    <property type="protein sequence ID" value="QJR13712.1"/>
    <property type="molecule type" value="Genomic_DNA"/>
</dbReference>
<dbReference type="SUPFAM" id="SSF82185">
    <property type="entry name" value="Histone H3 K4-specific methyltransferase SET7/9 N-terminal domain"/>
    <property type="match status" value="2"/>
</dbReference>
<feature type="signal peptide" evidence="4">
    <location>
        <begin position="1"/>
        <end position="29"/>
    </location>
</feature>
<dbReference type="InterPro" id="IPR011600">
    <property type="entry name" value="Pept_C14_caspase"/>
</dbReference>
<dbReference type="PROSITE" id="PS50208">
    <property type="entry name" value="CASPASE_P20"/>
    <property type="match status" value="1"/>
</dbReference>
<gene>
    <name evidence="6" type="ORF">DSM104440_00502</name>
</gene>
<protein>
    <recommendedName>
        <fullName evidence="5">Caspase family p20 domain-containing protein</fullName>
    </recommendedName>
</protein>
<evidence type="ECO:0000313" key="6">
    <source>
        <dbReference type="EMBL" id="QJR13712.1"/>
    </source>
</evidence>
<dbReference type="AlphaFoldDB" id="A0A6M4H328"/>
<dbReference type="InterPro" id="IPR015917">
    <property type="entry name" value="Pept_C14A"/>
</dbReference>
<feature type="domain" description="Caspase family p20" evidence="5">
    <location>
        <begin position="30"/>
        <end position="159"/>
    </location>
</feature>
<keyword evidence="7" id="KW-1185">Reference proteome</keyword>
<dbReference type="PANTHER" id="PTHR43215:SF14">
    <property type="entry name" value="RADIAL SPOKE HEAD 1 HOMOLOG"/>
    <property type="match status" value="1"/>
</dbReference>
<dbReference type="Gene3D" id="2.20.110.10">
    <property type="entry name" value="Histone H3 K4-specific methyltransferase SET7/9 N-terminal domain"/>
    <property type="match status" value="3"/>
</dbReference>
<dbReference type="GO" id="GO:0004197">
    <property type="term" value="F:cysteine-type endopeptidase activity"/>
    <property type="evidence" value="ECO:0007669"/>
    <property type="project" value="InterPro"/>
</dbReference>
<feature type="chain" id="PRO_5026851475" description="Caspase family p20 domain-containing protein" evidence="4">
    <location>
        <begin position="30"/>
        <end position="670"/>
    </location>
</feature>
<accession>A0A6M4H328</accession>
<evidence type="ECO:0000256" key="4">
    <source>
        <dbReference type="SAM" id="SignalP"/>
    </source>
</evidence>
<dbReference type="Pfam" id="PF02493">
    <property type="entry name" value="MORN"/>
    <property type="match status" value="8"/>
</dbReference>
<evidence type="ECO:0000259" key="5">
    <source>
        <dbReference type="PROSITE" id="PS50208"/>
    </source>
</evidence>
<proteinExistence type="inferred from homology"/>
<evidence type="ECO:0000256" key="3">
    <source>
        <dbReference type="SAM" id="MobiDB-lite"/>
    </source>
</evidence>
<dbReference type="Gene3D" id="3.40.50.1460">
    <property type="match status" value="1"/>
</dbReference>
<comment type="similarity">
    <text evidence="1">Belongs to the peptidase C14A family.</text>
</comment>
<dbReference type="Proteomes" id="UP000503096">
    <property type="component" value="Chromosome"/>
</dbReference>
<dbReference type="SMART" id="SM00698">
    <property type="entry name" value="MORN"/>
    <property type="match status" value="8"/>
</dbReference>
<evidence type="ECO:0000256" key="2">
    <source>
        <dbReference type="ARBA" id="ARBA00022737"/>
    </source>
</evidence>
<keyword evidence="2" id="KW-0677">Repeat</keyword>
<reference evidence="6 7" key="1">
    <citation type="submission" date="2020-04" db="EMBL/GenBank/DDBJ databases">
        <title>Usitatibacter rugosus gen. nov., sp. nov. and Usitatibacter palustris sp. nov., novel members of Usitatibacteraceae fam. nov. within the order Nitrosomonadales isolated from soil.</title>
        <authorList>
            <person name="Huber K.J."/>
            <person name="Neumann-Schaal M."/>
            <person name="Geppert A."/>
            <person name="Luckner M."/>
            <person name="Wanner G."/>
            <person name="Overmann J."/>
        </authorList>
    </citation>
    <scope>NUCLEOTIDE SEQUENCE [LARGE SCALE GENOMIC DNA]</scope>
    <source>
        <strain evidence="6 7">Swamp67</strain>
    </source>
</reference>
<dbReference type="SUPFAM" id="SSF52129">
    <property type="entry name" value="Caspase-like"/>
    <property type="match status" value="1"/>
</dbReference>
<dbReference type="InterPro" id="IPR003409">
    <property type="entry name" value="MORN"/>
</dbReference>
<organism evidence="6 7">
    <name type="scientific">Usitatibacter palustris</name>
    <dbReference type="NCBI Taxonomy" id="2732487"/>
    <lineage>
        <taxon>Bacteria</taxon>
        <taxon>Pseudomonadati</taxon>
        <taxon>Pseudomonadota</taxon>
        <taxon>Betaproteobacteria</taxon>
        <taxon>Nitrosomonadales</taxon>
        <taxon>Usitatibacteraceae</taxon>
        <taxon>Usitatibacter</taxon>
    </lineage>
</organism>
<dbReference type="InParanoid" id="A0A6M4H328"/>